<dbReference type="InterPro" id="IPR026755">
    <property type="entry name" value="Fam221a/b"/>
</dbReference>
<keyword evidence="3" id="KW-1185">Reference proteome</keyword>
<evidence type="ECO:0000313" key="3">
    <source>
        <dbReference type="Proteomes" id="UP001165060"/>
    </source>
</evidence>
<protein>
    <submittedName>
        <fullName evidence="2">Uncharacterized protein</fullName>
    </submittedName>
</protein>
<sequence length="300" mass="32352">MATPPTFTISPGAAALLNAERAAAASCIESNVYVTFRTTRPSRSIPNSLDFCSRVGPDSLCFCGHPYKAHLKSKKSLGRTKCPECAASNRVCHNFQFMFTRPEEVGDTHLPRRRGFNVHTWKAKCKCGHPHDSHATRSTSCVECSCAAFSSNFLCGQCDAHWEDHETVWETGEERRSKGLVVGDAFVPLAGTGLQEDVFGRADELRPTPAPGSTLEERFERGEIDAAQYRTLLKDEGAGMAGGGGGGGVGMRVQEGMVSKGRLAPAQKGGKKDRTIAFMHETSGGSAKGEVANRWGKVEK</sequence>
<dbReference type="PANTHER" id="PTHR31214">
    <property type="entry name" value="PROTEIN FAM221A-RELATED"/>
    <property type="match status" value="1"/>
</dbReference>
<reference evidence="2 3" key="1">
    <citation type="journal article" date="2023" name="Commun. Biol.">
        <title>Genome analysis of Parmales, the sister group of diatoms, reveals the evolutionary specialization of diatoms from phago-mixotrophs to photoautotrophs.</title>
        <authorList>
            <person name="Ban H."/>
            <person name="Sato S."/>
            <person name="Yoshikawa S."/>
            <person name="Yamada K."/>
            <person name="Nakamura Y."/>
            <person name="Ichinomiya M."/>
            <person name="Sato N."/>
            <person name="Blanc-Mathieu R."/>
            <person name="Endo H."/>
            <person name="Kuwata A."/>
            <person name="Ogata H."/>
        </authorList>
    </citation>
    <scope>NUCLEOTIDE SEQUENCE [LARGE SCALE GENOMIC DNA]</scope>
</reference>
<dbReference type="EMBL" id="BRYB01002767">
    <property type="protein sequence ID" value="GMI25093.1"/>
    <property type="molecule type" value="Genomic_DNA"/>
</dbReference>
<organism evidence="2 3">
    <name type="scientific">Tetraparma gracilis</name>
    <dbReference type="NCBI Taxonomy" id="2962635"/>
    <lineage>
        <taxon>Eukaryota</taxon>
        <taxon>Sar</taxon>
        <taxon>Stramenopiles</taxon>
        <taxon>Ochrophyta</taxon>
        <taxon>Bolidophyceae</taxon>
        <taxon>Parmales</taxon>
        <taxon>Triparmaceae</taxon>
        <taxon>Tetraparma</taxon>
    </lineage>
</organism>
<evidence type="ECO:0000256" key="1">
    <source>
        <dbReference type="ARBA" id="ARBA00011026"/>
    </source>
</evidence>
<proteinExistence type="inferred from homology"/>
<dbReference type="PANTHER" id="PTHR31214:SF3">
    <property type="entry name" value="PROTEIN FAM221B"/>
    <property type="match status" value="1"/>
</dbReference>
<dbReference type="Pfam" id="PF14753">
    <property type="entry name" value="FAM221"/>
    <property type="match status" value="1"/>
</dbReference>
<comment type="similarity">
    <text evidence="1">Belongs to the FAM221 family.</text>
</comment>
<gene>
    <name evidence="2" type="ORF">TeGR_g4456</name>
</gene>
<accession>A0ABQ6MF74</accession>
<comment type="caution">
    <text evidence="2">The sequence shown here is derived from an EMBL/GenBank/DDBJ whole genome shotgun (WGS) entry which is preliminary data.</text>
</comment>
<name>A0ABQ6MF74_9STRA</name>
<evidence type="ECO:0000313" key="2">
    <source>
        <dbReference type="EMBL" id="GMI25093.1"/>
    </source>
</evidence>
<dbReference type="Proteomes" id="UP001165060">
    <property type="component" value="Unassembled WGS sequence"/>
</dbReference>